<reference evidence="2 3" key="1">
    <citation type="submission" date="2019-02" db="EMBL/GenBank/DDBJ databases">
        <title>The Batch Genome Submission of Acinetobacter spp. strains.</title>
        <authorList>
            <person name="Qin J."/>
            <person name="Hu Y."/>
            <person name="Ye H."/>
            <person name="Wei L."/>
            <person name="Feng Y."/>
            <person name="Zong Z."/>
        </authorList>
    </citation>
    <scope>NUCLEOTIDE SEQUENCE [LARGE SCALE GENOMIC DNA]</scope>
    <source>
        <strain evidence="2 3">WCHABo060081</strain>
    </source>
</reference>
<dbReference type="EMBL" id="SGSU01000024">
    <property type="protein sequence ID" value="RZG64393.1"/>
    <property type="molecule type" value="Genomic_DNA"/>
</dbReference>
<proteinExistence type="predicted"/>
<name>A0A4V2DNV2_9GAMM</name>
<sequence length="52" mass="5910">MNHEYGHCCRDQALKHQAGILKEKSCAEDLPIRRSAEDFMLLLAIPLKMNAV</sequence>
<dbReference type="RefSeq" id="WP_130148370.1">
    <property type="nucleotide sequence ID" value="NZ_SGSU01000024.1"/>
</dbReference>
<protein>
    <submittedName>
        <fullName evidence="2">Diguanylate cyclase</fullName>
    </submittedName>
</protein>
<gene>
    <name evidence="2" type="ORF">EXE25_17035</name>
</gene>
<dbReference type="AlphaFoldDB" id="A0A4V2DNV2"/>
<feature type="domain" description="GGDEF" evidence="1">
    <location>
        <begin position="1"/>
        <end position="52"/>
    </location>
</feature>
<dbReference type="InterPro" id="IPR029787">
    <property type="entry name" value="Nucleotide_cyclase"/>
</dbReference>
<evidence type="ECO:0000313" key="3">
    <source>
        <dbReference type="Proteomes" id="UP000293483"/>
    </source>
</evidence>
<accession>A0A4V2DNV2</accession>
<organism evidence="2 3">
    <name type="scientific">Acinetobacter bouvetii</name>
    <dbReference type="NCBI Taxonomy" id="202951"/>
    <lineage>
        <taxon>Bacteria</taxon>
        <taxon>Pseudomonadati</taxon>
        <taxon>Pseudomonadota</taxon>
        <taxon>Gammaproteobacteria</taxon>
        <taxon>Moraxellales</taxon>
        <taxon>Moraxellaceae</taxon>
        <taxon>Acinetobacter</taxon>
    </lineage>
</organism>
<evidence type="ECO:0000259" key="1">
    <source>
        <dbReference type="PROSITE" id="PS50887"/>
    </source>
</evidence>
<evidence type="ECO:0000313" key="2">
    <source>
        <dbReference type="EMBL" id="RZG64393.1"/>
    </source>
</evidence>
<dbReference type="InterPro" id="IPR000160">
    <property type="entry name" value="GGDEF_dom"/>
</dbReference>
<dbReference type="SUPFAM" id="SSF55073">
    <property type="entry name" value="Nucleotide cyclase"/>
    <property type="match status" value="1"/>
</dbReference>
<comment type="caution">
    <text evidence="2">The sequence shown here is derived from an EMBL/GenBank/DDBJ whole genome shotgun (WGS) entry which is preliminary data.</text>
</comment>
<dbReference type="Proteomes" id="UP000293483">
    <property type="component" value="Unassembled WGS sequence"/>
</dbReference>
<dbReference type="PROSITE" id="PS50887">
    <property type="entry name" value="GGDEF"/>
    <property type="match status" value="1"/>
</dbReference>